<accession>A0A4V3V0A8</accession>
<sequence length="376" mass="39397">MKTTTTALGALALTATAAAAGGIERSVIGPAILFENGNYVDISFGNASPSVSGVTAIAIPLPTGGAIPAGQNSRNMTEDYTTLSFAMKKQLNDQWDLGLLLNTPVGADVAYAPATGYIYGGSTATIKSQALTAMLRYKVNGNVSVYGGLTAQRAEGNVALFNGYTMSTSRETDYGYMLGAAYEKPEIALRVALTYTSAITHNFRATELTPTGPVQTRFESEVPQALTLDFQTGVAKDTLVFGSVRWRDWTAFDITPTVYTTATGGGSLVDYDDDSITYTVGLGRRFTENLSGAVFVSHEKSNGGFAGNLGPTDGYTALGLGLTYTKDNVRVSGGVTYAKIGNAKTEAPAPFPAGTTLANFRDNKTVGVGLKVGFSF</sequence>
<keyword evidence="5 8" id="KW-0732">Signal</keyword>
<protein>
    <recommendedName>
        <fullName evidence="11">Aromatic hydrocarbon degradation protein</fullName>
    </recommendedName>
</protein>
<comment type="caution">
    <text evidence="9">The sequence shown here is derived from an EMBL/GenBank/DDBJ whole genome shotgun (WGS) entry which is preliminary data.</text>
</comment>
<proteinExistence type="inferred from homology"/>
<dbReference type="Pfam" id="PF03349">
    <property type="entry name" value="Toluene_X"/>
    <property type="match status" value="1"/>
</dbReference>
<evidence type="ECO:0000256" key="8">
    <source>
        <dbReference type="SAM" id="SignalP"/>
    </source>
</evidence>
<dbReference type="PANTHER" id="PTHR35093">
    <property type="entry name" value="OUTER MEMBRANE PROTEIN NMB0088-RELATED"/>
    <property type="match status" value="1"/>
</dbReference>
<dbReference type="SUPFAM" id="SSF56935">
    <property type="entry name" value="Porins"/>
    <property type="match status" value="1"/>
</dbReference>
<feature type="signal peptide" evidence="8">
    <location>
        <begin position="1"/>
        <end position="20"/>
    </location>
</feature>
<dbReference type="EMBL" id="SSND01000003">
    <property type="protein sequence ID" value="THD83050.1"/>
    <property type="molecule type" value="Genomic_DNA"/>
</dbReference>
<dbReference type="GO" id="GO:0015483">
    <property type="term" value="F:long-chain fatty acid transporting porin activity"/>
    <property type="evidence" value="ECO:0007669"/>
    <property type="project" value="TreeGrafter"/>
</dbReference>
<evidence type="ECO:0000256" key="6">
    <source>
        <dbReference type="ARBA" id="ARBA00023136"/>
    </source>
</evidence>
<dbReference type="GO" id="GO:0009279">
    <property type="term" value="C:cell outer membrane"/>
    <property type="evidence" value="ECO:0007669"/>
    <property type="project" value="UniProtKB-SubCell"/>
</dbReference>
<evidence type="ECO:0008006" key="11">
    <source>
        <dbReference type="Google" id="ProtNLM"/>
    </source>
</evidence>
<keyword evidence="6" id="KW-0472">Membrane</keyword>
<dbReference type="InterPro" id="IPR005017">
    <property type="entry name" value="OMPP1/FadL/TodX"/>
</dbReference>
<evidence type="ECO:0000256" key="2">
    <source>
        <dbReference type="ARBA" id="ARBA00008163"/>
    </source>
</evidence>
<evidence type="ECO:0000256" key="3">
    <source>
        <dbReference type="ARBA" id="ARBA00022452"/>
    </source>
</evidence>
<evidence type="ECO:0000256" key="7">
    <source>
        <dbReference type="ARBA" id="ARBA00023237"/>
    </source>
</evidence>
<evidence type="ECO:0000313" key="9">
    <source>
        <dbReference type="EMBL" id="THD83050.1"/>
    </source>
</evidence>
<name>A0A4V3V0A8_9RHOB</name>
<dbReference type="RefSeq" id="WP_136395077.1">
    <property type="nucleotide sequence ID" value="NZ_SSND01000003.1"/>
</dbReference>
<evidence type="ECO:0000256" key="4">
    <source>
        <dbReference type="ARBA" id="ARBA00022692"/>
    </source>
</evidence>
<dbReference type="Proteomes" id="UP000309450">
    <property type="component" value="Unassembled WGS sequence"/>
</dbReference>
<evidence type="ECO:0000256" key="1">
    <source>
        <dbReference type="ARBA" id="ARBA00004571"/>
    </source>
</evidence>
<dbReference type="Gene3D" id="2.40.160.60">
    <property type="entry name" value="Outer membrane protein transport protein (OMPP1/FadL/TodX)"/>
    <property type="match status" value="1"/>
</dbReference>
<keyword evidence="4" id="KW-0812">Transmembrane</keyword>
<gene>
    <name evidence="9" type="ORF">E7811_12990</name>
</gene>
<reference evidence="9 10" key="1">
    <citation type="submission" date="2019-04" db="EMBL/GenBank/DDBJ databases">
        <title>Draft genome sequence of Gemmobacter aestuarii sp. nov.</title>
        <authorList>
            <person name="Hameed A."/>
            <person name="Lin S.-Y."/>
            <person name="Shahina M."/>
            <person name="Lai W.-A."/>
            <person name="Young C.-C."/>
        </authorList>
    </citation>
    <scope>NUCLEOTIDE SEQUENCE [LARGE SCALE GENOMIC DNA]</scope>
    <source>
        <strain evidence="9 10">CC-PW-75</strain>
    </source>
</reference>
<feature type="chain" id="PRO_5020993860" description="Aromatic hydrocarbon degradation protein" evidence="8">
    <location>
        <begin position="21"/>
        <end position="376"/>
    </location>
</feature>
<dbReference type="AlphaFoldDB" id="A0A4V3V0A8"/>
<comment type="similarity">
    <text evidence="2">Belongs to the OmpP1/FadL family.</text>
</comment>
<organism evidence="9 10">
    <name type="scientific">Aliigemmobacter aestuarii</name>
    <dbReference type="NCBI Taxonomy" id="1445661"/>
    <lineage>
        <taxon>Bacteria</taxon>
        <taxon>Pseudomonadati</taxon>
        <taxon>Pseudomonadota</taxon>
        <taxon>Alphaproteobacteria</taxon>
        <taxon>Rhodobacterales</taxon>
        <taxon>Paracoccaceae</taxon>
        <taxon>Aliigemmobacter</taxon>
    </lineage>
</organism>
<dbReference type="OrthoDB" id="6679728at2"/>
<comment type="subcellular location">
    <subcellularLocation>
        <location evidence="1">Cell outer membrane</location>
        <topology evidence="1">Multi-pass membrane protein</topology>
    </subcellularLocation>
</comment>
<keyword evidence="3" id="KW-1134">Transmembrane beta strand</keyword>
<keyword evidence="10" id="KW-1185">Reference proteome</keyword>
<evidence type="ECO:0000313" key="10">
    <source>
        <dbReference type="Proteomes" id="UP000309450"/>
    </source>
</evidence>
<keyword evidence="7" id="KW-0998">Cell outer membrane</keyword>
<evidence type="ECO:0000256" key="5">
    <source>
        <dbReference type="ARBA" id="ARBA00022729"/>
    </source>
</evidence>
<dbReference type="PANTHER" id="PTHR35093:SF8">
    <property type="entry name" value="OUTER MEMBRANE PROTEIN NMB0088-RELATED"/>
    <property type="match status" value="1"/>
</dbReference>